<dbReference type="Proteomes" id="UP000183700">
    <property type="component" value="Unassembled WGS sequence"/>
</dbReference>
<evidence type="ECO:0000313" key="2">
    <source>
        <dbReference type="Proteomes" id="UP000183700"/>
    </source>
</evidence>
<organism evidence="1 2">
    <name type="scientific">Enterococcus devriesei</name>
    <dbReference type="NCBI Taxonomy" id="319970"/>
    <lineage>
        <taxon>Bacteria</taxon>
        <taxon>Bacillati</taxon>
        <taxon>Bacillota</taxon>
        <taxon>Bacilli</taxon>
        <taxon>Lactobacillales</taxon>
        <taxon>Enterococcaceae</taxon>
        <taxon>Enterococcus</taxon>
    </lineage>
</organism>
<keyword evidence="2" id="KW-1185">Reference proteome</keyword>
<dbReference type="RefSeq" id="WP_071862077.1">
    <property type="nucleotide sequence ID" value="NZ_JBHLVS010000013.1"/>
</dbReference>
<proteinExistence type="predicted"/>
<sequence>MQELVFIKSEDLNSEPFTTDEVIAEFSGNSRDSVTRLIRTHQDRLEIFGRVGFEIRAMPSGQKAKFYHLNQQQATLLITFLDNTAKVVEFKTELVKQFYEMEAELMTRRLERAKGKAIRVSLTDAIKEVGFSGHFYKHFTDLVYKKALGFNTKQLRDARGAKPKATPLDFLTTKEQAAVNQIESLVTGLIQLGYSYDDIKLILNVGVVVYQTTLKTPEKVEQGV</sequence>
<dbReference type="Pfam" id="PF09669">
    <property type="entry name" value="Phage_pRha"/>
    <property type="match status" value="1"/>
</dbReference>
<dbReference type="OrthoDB" id="2233792at2"/>
<evidence type="ECO:0000313" key="1">
    <source>
        <dbReference type="EMBL" id="OJG36129.1"/>
    </source>
</evidence>
<dbReference type="STRING" id="319970.RV00_GL002273"/>
<reference evidence="1 2" key="1">
    <citation type="submission" date="2014-12" db="EMBL/GenBank/DDBJ databases">
        <title>Draft genome sequences of 29 type strains of Enterococci.</title>
        <authorList>
            <person name="Zhong Z."/>
            <person name="Sun Z."/>
            <person name="Liu W."/>
            <person name="Zhang W."/>
            <person name="Zhang H."/>
        </authorList>
    </citation>
    <scope>NUCLEOTIDE SEQUENCE [LARGE SCALE GENOMIC DNA]</scope>
    <source>
        <strain evidence="1 2">DSM 22802</strain>
    </source>
</reference>
<dbReference type="AlphaFoldDB" id="A0A1L8SVI3"/>
<gene>
    <name evidence="1" type="ORF">RV00_GL002273</name>
</gene>
<protein>
    <recommendedName>
        <fullName evidence="3">Rha family phage regulatory protein</fullName>
    </recommendedName>
</protein>
<accession>A0A1L8SVI3</accession>
<comment type="caution">
    <text evidence="1">The sequence shown here is derived from an EMBL/GenBank/DDBJ whole genome shotgun (WGS) entry which is preliminary data.</text>
</comment>
<name>A0A1L8SVI3_9ENTE</name>
<evidence type="ECO:0008006" key="3">
    <source>
        <dbReference type="Google" id="ProtNLM"/>
    </source>
</evidence>
<dbReference type="EMBL" id="JXKM01000004">
    <property type="protein sequence ID" value="OJG36129.1"/>
    <property type="molecule type" value="Genomic_DNA"/>
</dbReference>
<dbReference type="InterPro" id="IPR014054">
    <property type="entry name" value="Phage_regulatory_Rha"/>
</dbReference>